<evidence type="ECO:0000256" key="1">
    <source>
        <dbReference type="SAM" id="MobiDB-lite"/>
    </source>
</evidence>
<name>A0A814LN70_9BILA</name>
<dbReference type="Proteomes" id="UP000663879">
    <property type="component" value="Unassembled WGS sequence"/>
</dbReference>
<feature type="compositionally biased region" description="Acidic residues" evidence="1">
    <location>
        <begin position="1"/>
        <end position="16"/>
    </location>
</feature>
<evidence type="ECO:0000313" key="2">
    <source>
        <dbReference type="EMBL" id="CAF1065992.1"/>
    </source>
</evidence>
<dbReference type="EMBL" id="CAJNOC010005944">
    <property type="protein sequence ID" value="CAF1065992.1"/>
    <property type="molecule type" value="Genomic_DNA"/>
</dbReference>
<sequence length="58" mass="6980">RSKDENEDESNGEDEEVCRSSRKNYVRDDDDEYDVDEDDNQKLRYGQIPRDQTMYSIN</sequence>
<feature type="compositionally biased region" description="Acidic residues" evidence="1">
    <location>
        <begin position="28"/>
        <end position="39"/>
    </location>
</feature>
<keyword evidence="3" id="KW-1185">Reference proteome</keyword>
<organism evidence="2 3">
    <name type="scientific">Brachionus calyciflorus</name>
    <dbReference type="NCBI Taxonomy" id="104777"/>
    <lineage>
        <taxon>Eukaryota</taxon>
        <taxon>Metazoa</taxon>
        <taxon>Spiralia</taxon>
        <taxon>Gnathifera</taxon>
        <taxon>Rotifera</taxon>
        <taxon>Eurotatoria</taxon>
        <taxon>Monogononta</taxon>
        <taxon>Pseudotrocha</taxon>
        <taxon>Ploima</taxon>
        <taxon>Brachionidae</taxon>
        <taxon>Brachionus</taxon>
    </lineage>
</organism>
<evidence type="ECO:0000313" key="3">
    <source>
        <dbReference type="Proteomes" id="UP000663879"/>
    </source>
</evidence>
<gene>
    <name evidence="2" type="ORF">OXX778_LOCUS19501</name>
</gene>
<reference evidence="2" key="1">
    <citation type="submission" date="2021-02" db="EMBL/GenBank/DDBJ databases">
        <authorList>
            <person name="Nowell W R."/>
        </authorList>
    </citation>
    <scope>NUCLEOTIDE SEQUENCE</scope>
    <source>
        <strain evidence="2">Ploen Becks lab</strain>
    </source>
</reference>
<comment type="caution">
    <text evidence="2">The sequence shown here is derived from an EMBL/GenBank/DDBJ whole genome shotgun (WGS) entry which is preliminary data.</text>
</comment>
<proteinExistence type="predicted"/>
<accession>A0A814LN70</accession>
<dbReference type="AlphaFoldDB" id="A0A814LN70"/>
<protein>
    <submittedName>
        <fullName evidence="2">Uncharacterized protein</fullName>
    </submittedName>
</protein>
<feature type="non-terminal residue" evidence="2">
    <location>
        <position position="1"/>
    </location>
</feature>
<feature type="region of interest" description="Disordered" evidence="1">
    <location>
        <begin position="1"/>
        <end position="58"/>
    </location>
</feature>